<evidence type="ECO:0000256" key="6">
    <source>
        <dbReference type="ARBA" id="ARBA00023136"/>
    </source>
</evidence>
<feature type="transmembrane region" description="Helical" evidence="7">
    <location>
        <begin position="21"/>
        <end position="41"/>
    </location>
</feature>
<organism evidence="8">
    <name type="scientific">Neospora caninum (strain Liverpool)</name>
    <dbReference type="NCBI Taxonomy" id="572307"/>
    <lineage>
        <taxon>Eukaryota</taxon>
        <taxon>Sar</taxon>
        <taxon>Alveolata</taxon>
        <taxon>Apicomplexa</taxon>
        <taxon>Conoidasida</taxon>
        <taxon>Coccidia</taxon>
        <taxon>Eucoccidiorida</taxon>
        <taxon>Eimeriorina</taxon>
        <taxon>Sarcocystidae</taxon>
        <taxon>Neospora</taxon>
    </lineage>
</organism>
<name>A0A0F7UR05_NEOCL</name>
<proteinExistence type="inferred from homology"/>
<comment type="similarity">
    <text evidence="2">Belongs to the TMEM208 family.</text>
</comment>
<dbReference type="Pfam" id="PF05620">
    <property type="entry name" value="TMEM208_SND2"/>
    <property type="match status" value="1"/>
</dbReference>
<evidence type="ECO:0000256" key="5">
    <source>
        <dbReference type="ARBA" id="ARBA00022989"/>
    </source>
</evidence>
<gene>
    <name evidence="8" type="ORF">BN1204_061880</name>
</gene>
<dbReference type="EMBL" id="LN714487">
    <property type="protein sequence ID" value="CEL70507.1"/>
    <property type="molecule type" value="Genomic_DNA"/>
</dbReference>
<dbReference type="GO" id="GO:0005789">
    <property type="term" value="C:endoplasmic reticulum membrane"/>
    <property type="evidence" value="ECO:0007669"/>
    <property type="project" value="UniProtKB-SubCell"/>
</dbReference>
<evidence type="ECO:0000256" key="1">
    <source>
        <dbReference type="ARBA" id="ARBA00004477"/>
    </source>
</evidence>
<reference evidence="8" key="1">
    <citation type="journal article" date="2015" name="PLoS ONE">
        <title>Comprehensive Evaluation of Toxoplasma gondii VEG and Neospora caninum LIV Genomes with Tachyzoite Stage Transcriptome and Proteome Defines Novel Transcript Features.</title>
        <authorList>
            <person name="Ramaprasad A."/>
            <person name="Mourier T."/>
            <person name="Naeem R."/>
            <person name="Malas T.B."/>
            <person name="Moussa E."/>
            <person name="Panigrahi A."/>
            <person name="Vermont S.J."/>
            <person name="Otto T.D."/>
            <person name="Wastling J."/>
            <person name="Pain A."/>
        </authorList>
    </citation>
    <scope>NUCLEOTIDE SEQUENCE</scope>
    <source>
        <strain evidence="8">Liverpool</strain>
    </source>
</reference>
<keyword evidence="3 7" id="KW-0812">Transmembrane</keyword>
<sequence length="165" mass="18321">MAGQADKKRQQKAAAYFQTHATGVLVATVLFLVFRLLVFSGNFSAPLLPVPGFSEGSLLAFTYALYYGTYSSITRSLLLGVSHSYATDFFLVACAAEIAGGIHPNGWFLWTVVPAYILYRVVKKILDWVFTPEGPEEGSPEAIAMRKREEKLQRKIKSGRVQLIR</sequence>
<protein>
    <submittedName>
        <fullName evidence="8">Uncharacterized protein</fullName>
    </submittedName>
</protein>
<dbReference type="GO" id="GO:0006624">
    <property type="term" value="P:vacuolar protein processing"/>
    <property type="evidence" value="ECO:0007669"/>
    <property type="project" value="TreeGrafter"/>
</dbReference>
<keyword evidence="5 7" id="KW-1133">Transmembrane helix</keyword>
<keyword evidence="4" id="KW-0256">Endoplasmic reticulum</keyword>
<dbReference type="InterPro" id="IPR008506">
    <property type="entry name" value="SND2/TMEM208"/>
</dbReference>
<evidence type="ECO:0000256" key="3">
    <source>
        <dbReference type="ARBA" id="ARBA00022692"/>
    </source>
</evidence>
<evidence type="ECO:0000256" key="7">
    <source>
        <dbReference type="SAM" id="Phobius"/>
    </source>
</evidence>
<dbReference type="GO" id="GO:0005773">
    <property type="term" value="C:vacuole"/>
    <property type="evidence" value="ECO:0007669"/>
    <property type="project" value="GOC"/>
</dbReference>
<evidence type="ECO:0000256" key="4">
    <source>
        <dbReference type="ARBA" id="ARBA00022824"/>
    </source>
</evidence>
<dbReference type="PANTHER" id="PTHR13505">
    <property type="entry name" value="TRANSMEMBRANE PROTEIN 208"/>
    <property type="match status" value="1"/>
</dbReference>
<evidence type="ECO:0000256" key="2">
    <source>
        <dbReference type="ARBA" id="ARBA00009950"/>
    </source>
</evidence>
<keyword evidence="6 7" id="KW-0472">Membrane</keyword>
<dbReference type="PANTHER" id="PTHR13505:SF7">
    <property type="entry name" value="TRANSMEMBRANE PROTEIN 208"/>
    <property type="match status" value="1"/>
</dbReference>
<dbReference type="AlphaFoldDB" id="A0A0F7UR05"/>
<accession>A0A0F7UR05</accession>
<comment type="subcellular location">
    <subcellularLocation>
        <location evidence="1">Endoplasmic reticulum membrane</location>
        <topology evidence="1">Multi-pass membrane protein</topology>
    </subcellularLocation>
</comment>
<evidence type="ECO:0000313" key="8">
    <source>
        <dbReference type="EMBL" id="CEL70507.1"/>
    </source>
</evidence>